<accession>A0ABF7R3R7</accession>
<dbReference type="RefSeq" id="WP_012391533.1">
    <property type="nucleotide sequence ID" value="NC_010610.1"/>
</dbReference>
<proteinExistence type="predicted"/>
<evidence type="ECO:0000256" key="1">
    <source>
        <dbReference type="SAM" id="Phobius"/>
    </source>
</evidence>
<sequence>MLGTKHWRNIVGSFFISLGIYVLNNISGVNFDNEYLIYYGLIFFGVYQTYKYSNKLSLLPNWLVYSVSLIISVVLFLSISFSLYGNLTLLKSNKVATIICIFSLGLLVKNICLIVLNLFAKDSLISDKEEYVSWKRIFSILVLCWLIYFLPYLPGSIAGDGNYQLAEYFGYVNDAMSNHQPYVTTLFEGVIFQIGRHINDNFGLFLYAVIQIIITATIYSYCIKKLSQFRLKRIAVYSLTFLVGLLPYWSLLAPTLQKDTLFIAFFGLFVMNVLEVIDAVMIRNKPVTNKLVLKLIITGLLVSFWRNNGIVEVLPTLIALVLIANRKYWKKFLVASIIILGIYGSFEKIVMPSLGIVPTEKREAFSLPMQQTARYMKYHADDLNSVERSELRKTFYNYKKLGELYNPYIADSVKVDMRLDFDTATYLKVWVSMGIKHPITYLQATFGGTYLYYSPQIRANSFVWCAEISDYARDSRIKINQFAPKKFRDAFTVLITNIANFPLVNILINDALCVWVSLLMFLVFIYKKKYAFAIPFIPIALNVLVCIASPVDGLNRYSGCIVFTSYCIALLFGLWIKQIGNVEQGKAAREDK</sequence>
<keyword evidence="1" id="KW-0472">Membrane</keyword>
<protein>
    <recommendedName>
        <fullName evidence="4">Glycosyltransferase RgtA/B/C/D-like domain-containing protein</fullName>
    </recommendedName>
</protein>
<feature type="transmembrane region" description="Helical" evidence="1">
    <location>
        <begin position="558"/>
        <end position="576"/>
    </location>
</feature>
<dbReference type="KEGG" id="lfe:LAF_1406"/>
<feature type="transmembrane region" description="Helical" evidence="1">
    <location>
        <begin position="7"/>
        <end position="23"/>
    </location>
</feature>
<evidence type="ECO:0000313" key="3">
    <source>
        <dbReference type="Proteomes" id="UP000001697"/>
    </source>
</evidence>
<feature type="transmembrane region" description="Helical" evidence="1">
    <location>
        <begin position="328"/>
        <end position="346"/>
    </location>
</feature>
<feature type="transmembrane region" description="Helical" evidence="1">
    <location>
        <begin position="204"/>
        <end position="222"/>
    </location>
</feature>
<reference evidence="2 3" key="1">
    <citation type="journal article" date="2008" name="DNA Res.">
        <title>Comparative genome analysis of Lactobacillus reuteri and Lactobacillus fermentum reveal a genomic island for reuterin and cobalamin production.</title>
        <authorList>
            <person name="Morita H."/>
            <person name="Toh H."/>
            <person name="Fukuda S."/>
            <person name="Horikawa H."/>
            <person name="Oshima K."/>
            <person name="Suzuki T."/>
            <person name="Murakami M."/>
            <person name="Hisamatsu S."/>
            <person name="Kato Y."/>
            <person name="Takizawa T."/>
            <person name="Fukuoka H."/>
            <person name="Yoshimura T."/>
            <person name="Itoh K."/>
            <person name="O'Sullivan D.J."/>
            <person name="McKay L.L."/>
            <person name="Ohno H."/>
            <person name="Kikuchi J."/>
            <person name="Masaoka T."/>
            <person name="Hattori M."/>
        </authorList>
    </citation>
    <scope>NUCLEOTIDE SEQUENCE [LARGE SCALE GENOMIC DNA]</scope>
    <source>
        <strain evidence="3">NBRC 3956 / LMG 18251</strain>
    </source>
</reference>
<feature type="transmembrane region" description="Helical" evidence="1">
    <location>
        <begin position="506"/>
        <end position="526"/>
    </location>
</feature>
<name>A0ABF7R3R7_LIMF3</name>
<feature type="transmembrane region" description="Helical" evidence="1">
    <location>
        <begin position="260"/>
        <end position="279"/>
    </location>
</feature>
<keyword evidence="3" id="KW-1185">Reference proteome</keyword>
<feature type="transmembrane region" description="Helical" evidence="1">
    <location>
        <begin position="62"/>
        <end position="84"/>
    </location>
</feature>
<dbReference type="InterPro" id="IPR046062">
    <property type="entry name" value="DUF6020"/>
</dbReference>
<dbReference type="AlphaFoldDB" id="A0ABF7R3R7"/>
<dbReference type="EMBL" id="AP008937">
    <property type="protein sequence ID" value="BAG27742.1"/>
    <property type="molecule type" value="Genomic_DNA"/>
</dbReference>
<feature type="transmembrane region" description="Helical" evidence="1">
    <location>
        <begin position="35"/>
        <end position="50"/>
    </location>
</feature>
<feature type="transmembrane region" description="Helical" evidence="1">
    <location>
        <begin position="132"/>
        <end position="153"/>
    </location>
</feature>
<feature type="transmembrane region" description="Helical" evidence="1">
    <location>
        <begin position="96"/>
        <end position="120"/>
    </location>
</feature>
<feature type="transmembrane region" description="Helical" evidence="1">
    <location>
        <begin position="234"/>
        <end position="254"/>
    </location>
</feature>
<organism evidence="2 3">
    <name type="scientific">Limosilactobacillus fermentum (strain NBRC 3956 / LMG 18251)</name>
    <name type="common">Lactobacillus fermentum</name>
    <dbReference type="NCBI Taxonomy" id="334390"/>
    <lineage>
        <taxon>Bacteria</taxon>
        <taxon>Bacillati</taxon>
        <taxon>Bacillota</taxon>
        <taxon>Bacilli</taxon>
        <taxon>Lactobacillales</taxon>
        <taxon>Lactobacillaceae</taxon>
        <taxon>Limosilactobacillus</taxon>
    </lineage>
</organism>
<evidence type="ECO:0000313" key="2">
    <source>
        <dbReference type="EMBL" id="BAG27742.1"/>
    </source>
</evidence>
<dbReference type="Pfam" id="PF19484">
    <property type="entry name" value="DUF6020"/>
    <property type="match status" value="1"/>
</dbReference>
<keyword evidence="1" id="KW-1133">Transmembrane helix</keyword>
<gene>
    <name evidence="2" type="ordered locus">LAF_1406</name>
</gene>
<feature type="transmembrane region" description="Helical" evidence="1">
    <location>
        <begin position="532"/>
        <end position="551"/>
    </location>
</feature>
<dbReference type="Proteomes" id="UP000001697">
    <property type="component" value="Chromosome"/>
</dbReference>
<evidence type="ECO:0008006" key="4">
    <source>
        <dbReference type="Google" id="ProtNLM"/>
    </source>
</evidence>
<keyword evidence="1" id="KW-0812">Transmembrane</keyword>